<evidence type="ECO:0000256" key="1">
    <source>
        <dbReference type="SAM" id="SignalP"/>
    </source>
</evidence>
<evidence type="ECO:0000313" key="3">
    <source>
        <dbReference type="Proteomes" id="UP000293162"/>
    </source>
</evidence>
<accession>A0A4Q5LVX1</accession>
<gene>
    <name evidence="2" type="ORF">EWM59_19800</name>
</gene>
<feature type="chain" id="PRO_5020810498" evidence="1">
    <location>
        <begin position="21"/>
        <end position="209"/>
    </location>
</feature>
<dbReference type="EMBL" id="SEWF01000035">
    <property type="protein sequence ID" value="RYU93886.1"/>
    <property type="molecule type" value="Genomic_DNA"/>
</dbReference>
<name>A0A4Q5LVX1_9BACT</name>
<keyword evidence="3" id="KW-1185">Reference proteome</keyword>
<feature type="signal peptide" evidence="1">
    <location>
        <begin position="1"/>
        <end position="20"/>
    </location>
</feature>
<sequence>MKKIFTLLVTCLIASTYAIAQHSEATPGTLKASTLAGVGKRPVFSDTAGVLVNQFTGSELYLSIPAADFRSINDQGPVNFTIGEIAGNGGTNMRLIAPAGYLPYIVRVKKMRVCVKDNLPSNLTVDLYQVYPDPSLTALTTTTLTTVASSGADPKYRCFDKEVNQVFDYSKFSYYLQARPVPGGTDNGIWGYKIEEMSLVHVILFYEYL</sequence>
<proteinExistence type="predicted"/>
<keyword evidence="1" id="KW-0732">Signal</keyword>
<dbReference type="AlphaFoldDB" id="A0A4Q5LVX1"/>
<comment type="caution">
    <text evidence="2">The sequence shown here is derived from an EMBL/GenBank/DDBJ whole genome shotgun (WGS) entry which is preliminary data.</text>
</comment>
<protein>
    <submittedName>
        <fullName evidence="2">Uncharacterized protein</fullName>
    </submittedName>
</protein>
<organism evidence="2 3">
    <name type="scientific">Emticicia agri</name>
    <dbReference type="NCBI Taxonomy" id="2492393"/>
    <lineage>
        <taxon>Bacteria</taxon>
        <taxon>Pseudomonadati</taxon>
        <taxon>Bacteroidota</taxon>
        <taxon>Cytophagia</taxon>
        <taxon>Cytophagales</taxon>
        <taxon>Leadbetterellaceae</taxon>
        <taxon>Emticicia</taxon>
    </lineage>
</organism>
<dbReference type="OrthoDB" id="9822575at2"/>
<dbReference type="RefSeq" id="WP_130022987.1">
    <property type="nucleotide sequence ID" value="NZ_SEWF01000035.1"/>
</dbReference>
<evidence type="ECO:0000313" key="2">
    <source>
        <dbReference type="EMBL" id="RYU93886.1"/>
    </source>
</evidence>
<dbReference type="Proteomes" id="UP000293162">
    <property type="component" value="Unassembled WGS sequence"/>
</dbReference>
<reference evidence="2 3" key="1">
    <citation type="submission" date="2019-02" db="EMBL/GenBank/DDBJ databases">
        <title>Bacterial novel species Emticicia sp. 17J42-9 isolated from soil.</title>
        <authorList>
            <person name="Jung H.-Y."/>
        </authorList>
    </citation>
    <scope>NUCLEOTIDE SEQUENCE [LARGE SCALE GENOMIC DNA]</scope>
    <source>
        <strain evidence="2 3">17J42-9</strain>
    </source>
</reference>